<feature type="region of interest" description="Disordered" evidence="1">
    <location>
        <begin position="104"/>
        <end position="142"/>
    </location>
</feature>
<feature type="region of interest" description="Disordered" evidence="1">
    <location>
        <begin position="61"/>
        <end position="92"/>
    </location>
</feature>
<evidence type="ECO:0000256" key="1">
    <source>
        <dbReference type="SAM" id="MobiDB-lite"/>
    </source>
</evidence>
<evidence type="ECO:0000313" key="3">
    <source>
        <dbReference type="Proteomes" id="UP001239445"/>
    </source>
</evidence>
<feature type="region of interest" description="Disordered" evidence="1">
    <location>
        <begin position="181"/>
        <end position="220"/>
    </location>
</feature>
<proteinExistence type="predicted"/>
<dbReference type="EMBL" id="MU839832">
    <property type="protein sequence ID" value="KAK1756238.1"/>
    <property type="molecule type" value="Genomic_DNA"/>
</dbReference>
<dbReference type="AlphaFoldDB" id="A0AAJ0FAD3"/>
<reference evidence="2" key="1">
    <citation type="submission" date="2023-06" db="EMBL/GenBank/DDBJ databases">
        <title>Genome-scale phylogeny and comparative genomics of the fungal order Sordariales.</title>
        <authorList>
            <consortium name="Lawrence Berkeley National Laboratory"/>
            <person name="Hensen N."/>
            <person name="Bonometti L."/>
            <person name="Westerberg I."/>
            <person name="Brannstrom I.O."/>
            <person name="Guillou S."/>
            <person name="Cros-Aarteil S."/>
            <person name="Calhoun S."/>
            <person name="Haridas S."/>
            <person name="Kuo A."/>
            <person name="Mondo S."/>
            <person name="Pangilinan J."/>
            <person name="Riley R."/>
            <person name="Labutti K."/>
            <person name="Andreopoulos B."/>
            <person name="Lipzen A."/>
            <person name="Chen C."/>
            <person name="Yanf M."/>
            <person name="Daum C."/>
            <person name="Ng V."/>
            <person name="Clum A."/>
            <person name="Steindorff A."/>
            <person name="Ohm R."/>
            <person name="Martin F."/>
            <person name="Silar P."/>
            <person name="Natvig D."/>
            <person name="Lalanne C."/>
            <person name="Gautier V."/>
            <person name="Ament-Velasquez S.L."/>
            <person name="Kruys A."/>
            <person name="Hutchinson M.I."/>
            <person name="Powell A.J."/>
            <person name="Barry K."/>
            <person name="Miller A.N."/>
            <person name="Grigoriev I.V."/>
            <person name="Debuchy R."/>
            <person name="Gladieux P."/>
            <person name="Thoren M.H."/>
            <person name="Johannesson H."/>
        </authorList>
    </citation>
    <scope>NUCLEOTIDE SEQUENCE</scope>
    <source>
        <strain evidence="2">PSN4</strain>
    </source>
</reference>
<feature type="compositionally biased region" description="Low complexity" evidence="1">
    <location>
        <begin position="68"/>
        <end position="86"/>
    </location>
</feature>
<evidence type="ECO:0000313" key="2">
    <source>
        <dbReference type="EMBL" id="KAK1756238.1"/>
    </source>
</evidence>
<gene>
    <name evidence="2" type="ORF">QBC47DRAFT_182781</name>
</gene>
<sequence>MVAHGHTAAASTVPGVDEAAAAARLSGLLDTKNGLNLLAVEATADRNIVVASNGRRYRLESISDADSAPNAAHVVTPPPTVSSAPPETRPSAAQTFGSLLRNSLKRRPGSNASSHSFSFSRSGRSASSPQITSPVAPSEPEVAPHEITNKMAQLNVNRFSETPLFWHSDGGVQAAEALTDPHTPRAAPSPTSPVSPTTHAAQLPSPQSPEPSPQYSSYDAYHASGLNNHIGNFNYVNYTEQANYHVQQSRQPTGPTSTGFPSLMEYSNPLPPSRRGSDLYPPINGLYGDTEKEYFEPQYDPTAIPPPSAVVSTPNLAERHGDYIAIGRSYSSGDVYDTVTPIVVVDEPTFSHAPSHSSDGASTSRDNVLPGEIMLYDGPVKSAQTLNSPDFQDGQLKVFRNTLSNDVRFHCRVGRESETYWIKSMNAQLVPIYAYDPRFPNVVYIRDSESEQGSIYTQSGLGNGRPSGVYQFHHVKDLCDFQAKLTLEKVVLDITSVKLVKLSKDSKSTDTYYTVRLQMWHEAELRKASQSDVASFLTAGTSLSGPLRERLEPSTSRLIIYLGRLGEYITLFITDDIEVKIDGPTAVKLKPRKASGFSKKGSRWPGIKAHIERKGRFEMAGLEIHGKAMDIDIDSTYSLYKTFEIDFENSPSQDNFVRKWDEVMRERRQQRMRLNQIREEMGQNVFSGQMAREIWL</sequence>
<protein>
    <submittedName>
        <fullName evidence="2">Uncharacterized protein</fullName>
    </submittedName>
</protein>
<accession>A0AAJ0FAD3</accession>
<name>A0AAJ0FAD3_9PEZI</name>
<keyword evidence="3" id="KW-1185">Reference proteome</keyword>
<dbReference type="Proteomes" id="UP001239445">
    <property type="component" value="Unassembled WGS sequence"/>
</dbReference>
<feature type="compositionally biased region" description="Low complexity" evidence="1">
    <location>
        <begin position="184"/>
        <end position="205"/>
    </location>
</feature>
<comment type="caution">
    <text evidence="2">The sequence shown here is derived from an EMBL/GenBank/DDBJ whole genome shotgun (WGS) entry which is preliminary data.</text>
</comment>
<feature type="compositionally biased region" description="Low complexity" evidence="1">
    <location>
        <begin position="109"/>
        <end position="128"/>
    </location>
</feature>
<organism evidence="2 3">
    <name type="scientific">Echria macrotheca</name>
    <dbReference type="NCBI Taxonomy" id="438768"/>
    <lineage>
        <taxon>Eukaryota</taxon>
        <taxon>Fungi</taxon>
        <taxon>Dikarya</taxon>
        <taxon>Ascomycota</taxon>
        <taxon>Pezizomycotina</taxon>
        <taxon>Sordariomycetes</taxon>
        <taxon>Sordariomycetidae</taxon>
        <taxon>Sordariales</taxon>
        <taxon>Schizotheciaceae</taxon>
        <taxon>Echria</taxon>
    </lineage>
</organism>